<organism evidence="2 3">
    <name type="scientific">Trifolium pratense</name>
    <name type="common">Red clover</name>
    <dbReference type="NCBI Taxonomy" id="57577"/>
    <lineage>
        <taxon>Eukaryota</taxon>
        <taxon>Viridiplantae</taxon>
        <taxon>Streptophyta</taxon>
        <taxon>Embryophyta</taxon>
        <taxon>Tracheophyta</taxon>
        <taxon>Spermatophyta</taxon>
        <taxon>Magnoliopsida</taxon>
        <taxon>eudicotyledons</taxon>
        <taxon>Gunneridae</taxon>
        <taxon>Pentapetalae</taxon>
        <taxon>rosids</taxon>
        <taxon>fabids</taxon>
        <taxon>Fabales</taxon>
        <taxon>Fabaceae</taxon>
        <taxon>Papilionoideae</taxon>
        <taxon>50 kb inversion clade</taxon>
        <taxon>NPAAA clade</taxon>
        <taxon>Hologalegina</taxon>
        <taxon>IRL clade</taxon>
        <taxon>Trifolieae</taxon>
        <taxon>Trifolium</taxon>
    </lineage>
</organism>
<name>A0A2K3KSV2_TRIPR</name>
<protein>
    <submittedName>
        <fullName evidence="2">Uncharacterized protein</fullName>
    </submittedName>
</protein>
<evidence type="ECO:0000313" key="3">
    <source>
        <dbReference type="Proteomes" id="UP000236291"/>
    </source>
</evidence>
<accession>A0A2K3KSV2</accession>
<evidence type="ECO:0000256" key="1">
    <source>
        <dbReference type="SAM" id="MobiDB-lite"/>
    </source>
</evidence>
<dbReference type="AlphaFoldDB" id="A0A2K3KSV2"/>
<proteinExistence type="predicted"/>
<evidence type="ECO:0000313" key="2">
    <source>
        <dbReference type="EMBL" id="PNX69353.1"/>
    </source>
</evidence>
<sequence>VVADTGVDTDADTDEGKEVDDTGREEAASTDGSSALADTGVDTDTGEGKEVR</sequence>
<dbReference type="EMBL" id="ASHM01247238">
    <property type="protein sequence ID" value="PNX69353.1"/>
    <property type="molecule type" value="Genomic_DNA"/>
</dbReference>
<reference evidence="2 3" key="2">
    <citation type="journal article" date="2017" name="Front. Plant Sci.">
        <title>Gene Classification and Mining of Molecular Markers Useful in Red Clover (Trifolium pratense) Breeding.</title>
        <authorList>
            <person name="Istvanek J."/>
            <person name="Dluhosova J."/>
            <person name="Dluhos P."/>
            <person name="Patkova L."/>
            <person name="Nedelnik J."/>
            <person name="Repkova J."/>
        </authorList>
    </citation>
    <scope>NUCLEOTIDE SEQUENCE [LARGE SCALE GENOMIC DNA]</scope>
    <source>
        <strain evidence="3">cv. Tatra</strain>
        <tissue evidence="2">Young leaves</tissue>
    </source>
</reference>
<feature type="non-terminal residue" evidence="2">
    <location>
        <position position="1"/>
    </location>
</feature>
<comment type="caution">
    <text evidence="2">The sequence shown here is derived from an EMBL/GenBank/DDBJ whole genome shotgun (WGS) entry which is preliminary data.</text>
</comment>
<reference evidence="2 3" key="1">
    <citation type="journal article" date="2014" name="Am. J. Bot.">
        <title>Genome assembly and annotation for red clover (Trifolium pratense; Fabaceae).</title>
        <authorList>
            <person name="Istvanek J."/>
            <person name="Jaros M."/>
            <person name="Krenek A."/>
            <person name="Repkova J."/>
        </authorList>
    </citation>
    <scope>NUCLEOTIDE SEQUENCE [LARGE SCALE GENOMIC DNA]</scope>
    <source>
        <strain evidence="3">cv. Tatra</strain>
        <tissue evidence="2">Young leaves</tissue>
    </source>
</reference>
<dbReference type="Proteomes" id="UP000236291">
    <property type="component" value="Unassembled WGS sequence"/>
</dbReference>
<feature type="compositionally biased region" description="Basic and acidic residues" evidence="1">
    <location>
        <begin position="14"/>
        <end position="27"/>
    </location>
</feature>
<feature type="region of interest" description="Disordered" evidence="1">
    <location>
        <begin position="1"/>
        <end position="52"/>
    </location>
</feature>
<gene>
    <name evidence="2" type="ORF">L195_g064393</name>
</gene>